<feature type="compositionally biased region" description="Low complexity" evidence="1">
    <location>
        <begin position="38"/>
        <end position="52"/>
    </location>
</feature>
<feature type="compositionally biased region" description="Polar residues" evidence="1">
    <location>
        <begin position="21"/>
        <end position="32"/>
    </location>
</feature>
<feature type="compositionally biased region" description="Polar residues" evidence="1">
    <location>
        <begin position="1"/>
        <end position="10"/>
    </location>
</feature>
<dbReference type="AlphaFoldDB" id="A0A5N5LU74"/>
<name>A0A5N5LU74_PANHP</name>
<evidence type="ECO:0000256" key="1">
    <source>
        <dbReference type="SAM" id="MobiDB-lite"/>
    </source>
</evidence>
<accession>A0A5N5LU74</accession>
<dbReference type="EMBL" id="VFJC01000017">
    <property type="protein sequence ID" value="KAB5546279.1"/>
    <property type="molecule type" value="Genomic_DNA"/>
</dbReference>
<evidence type="ECO:0000313" key="3">
    <source>
        <dbReference type="Proteomes" id="UP000327468"/>
    </source>
</evidence>
<evidence type="ECO:0000313" key="2">
    <source>
        <dbReference type="EMBL" id="KAB5546279.1"/>
    </source>
</evidence>
<reference evidence="2 3" key="1">
    <citation type="submission" date="2019-06" db="EMBL/GenBank/DDBJ databases">
        <title>A chromosome-scale genome assembly of the striped catfish, Pangasianodon hypophthalmus.</title>
        <authorList>
            <person name="Wen M."/>
            <person name="Zahm M."/>
            <person name="Roques C."/>
            <person name="Cabau C."/>
            <person name="Klopp C."/>
            <person name="Donnadieu C."/>
            <person name="Jouanno E."/>
            <person name="Avarre J.-C."/>
            <person name="Campet M."/>
            <person name="Ha T.T.T."/>
            <person name="Dugue R."/>
            <person name="Lampietro C."/>
            <person name="Louis A."/>
            <person name="Herpin A."/>
            <person name="Echchiki A."/>
            <person name="Berthelot C."/>
            <person name="Parey E."/>
            <person name="Roest-Crollius H."/>
            <person name="Braasch I."/>
            <person name="Postlethwait J."/>
            <person name="Bobe J."/>
            <person name="Montfort J."/>
            <person name="Bouchez O."/>
            <person name="Begum T."/>
            <person name="Schartl M."/>
            <person name="Guiguen Y."/>
        </authorList>
    </citation>
    <scope>NUCLEOTIDE SEQUENCE [LARGE SCALE GENOMIC DNA]</scope>
    <source>
        <strain evidence="2 3">Indonesia</strain>
        <tissue evidence="2">Blood</tissue>
    </source>
</reference>
<gene>
    <name evidence="2" type="ORF">PHYPO_G00070240</name>
</gene>
<protein>
    <submittedName>
        <fullName evidence="2">Uncharacterized protein</fullName>
    </submittedName>
</protein>
<organism evidence="2 3">
    <name type="scientific">Pangasianodon hypophthalmus</name>
    <name type="common">Striped catfish</name>
    <name type="synonym">Helicophagus hypophthalmus</name>
    <dbReference type="NCBI Taxonomy" id="310915"/>
    <lineage>
        <taxon>Eukaryota</taxon>
        <taxon>Metazoa</taxon>
        <taxon>Chordata</taxon>
        <taxon>Craniata</taxon>
        <taxon>Vertebrata</taxon>
        <taxon>Euteleostomi</taxon>
        <taxon>Actinopterygii</taxon>
        <taxon>Neopterygii</taxon>
        <taxon>Teleostei</taxon>
        <taxon>Ostariophysi</taxon>
        <taxon>Siluriformes</taxon>
        <taxon>Pangasiidae</taxon>
        <taxon>Pangasianodon</taxon>
    </lineage>
</organism>
<comment type="caution">
    <text evidence="2">The sequence shown here is derived from an EMBL/GenBank/DDBJ whole genome shotgun (WGS) entry which is preliminary data.</text>
</comment>
<dbReference type="Proteomes" id="UP000327468">
    <property type="component" value="Chromosome 16"/>
</dbReference>
<feature type="region of interest" description="Disordered" evidence="1">
    <location>
        <begin position="1"/>
        <end position="52"/>
    </location>
</feature>
<sequence>MFATHRSSLTELRVSHGGSRLSRQQSFPSESLQVPKVGSSGRRSSSSSGRLLSLSFSESMRSEIDRYLSEQSLCPLRQDRSNHANLKGIREVRAAAQLKNLEDFLRSNDVSLQDCVAYHTGMKYR</sequence>
<proteinExistence type="predicted"/>
<keyword evidence="3" id="KW-1185">Reference proteome</keyword>